<dbReference type="InterPro" id="IPR013651">
    <property type="entry name" value="ATP-grasp_RimK-type"/>
</dbReference>
<keyword evidence="1" id="KW-0067">ATP-binding</keyword>
<organism evidence="3 4">
    <name type="scientific">Parapedobacter koreensis</name>
    <dbReference type="NCBI Taxonomy" id="332977"/>
    <lineage>
        <taxon>Bacteria</taxon>
        <taxon>Pseudomonadati</taxon>
        <taxon>Bacteroidota</taxon>
        <taxon>Sphingobacteriia</taxon>
        <taxon>Sphingobacteriales</taxon>
        <taxon>Sphingobacteriaceae</taxon>
        <taxon>Parapedobacter</taxon>
    </lineage>
</organism>
<evidence type="ECO:0000313" key="4">
    <source>
        <dbReference type="Proteomes" id="UP000198916"/>
    </source>
</evidence>
<dbReference type="AlphaFoldDB" id="A0A1H7GP56"/>
<dbReference type="Gene3D" id="3.40.50.20">
    <property type="match status" value="1"/>
</dbReference>
<dbReference type="Gene3D" id="3.30.1490.20">
    <property type="entry name" value="ATP-grasp fold, A domain"/>
    <property type="match status" value="1"/>
</dbReference>
<keyword evidence="3" id="KW-0436">Ligase</keyword>
<dbReference type="InterPro" id="IPR011761">
    <property type="entry name" value="ATP-grasp"/>
</dbReference>
<keyword evidence="1" id="KW-0547">Nucleotide-binding</keyword>
<dbReference type="SUPFAM" id="SSF56059">
    <property type="entry name" value="Glutathione synthetase ATP-binding domain-like"/>
    <property type="match status" value="1"/>
</dbReference>
<evidence type="ECO:0000313" key="3">
    <source>
        <dbReference type="EMBL" id="SEK39953.1"/>
    </source>
</evidence>
<dbReference type="STRING" id="332977.SAMN05421740_101758"/>
<reference evidence="4" key="1">
    <citation type="submission" date="2016-10" db="EMBL/GenBank/DDBJ databases">
        <authorList>
            <person name="Varghese N."/>
            <person name="Submissions S."/>
        </authorList>
    </citation>
    <scope>NUCLEOTIDE SEQUENCE [LARGE SCALE GENOMIC DNA]</scope>
    <source>
        <strain evidence="4">Jip14</strain>
    </source>
</reference>
<dbReference type="GO" id="GO:0005524">
    <property type="term" value="F:ATP binding"/>
    <property type="evidence" value="ECO:0007669"/>
    <property type="project" value="UniProtKB-UniRule"/>
</dbReference>
<feature type="domain" description="ATP-grasp" evidence="2">
    <location>
        <begin position="118"/>
        <end position="328"/>
    </location>
</feature>
<dbReference type="PROSITE" id="PS50975">
    <property type="entry name" value="ATP_GRASP"/>
    <property type="match status" value="1"/>
</dbReference>
<dbReference type="GO" id="GO:0046872">
    <property type="term" value="F:metal ion binding"/>
    <property type="evidence" value="ECO:0007669"/>
    <property type="project" value="InterPro"/>
</dbReference>
<dbReference type="EMBL" id="FNZR01000001">
    <property type="protein sequence ID" value="SEK39953.1"/>
    <property type="molecule type" value="Genomic_DNA"/>
</dbReference>
<dbReference type="InterPro" id="IPR013815">
    <property type="entry name" value="ATP_grasp_subdomain_1"/>
</dbReference>
<accession>A0A1H7GP56</accession>
<keyword evidence="4" id="KW-1185">Reference proteome</keyword>
<name>A0A1H7GP56_9SPHI</name>
<evidence type="ECO:0000256" key="1">
    <source>
        <dbReference type="PROSITE-ProRule" id="PRU00409"/>
    </source>
</evidence>
<evidence type="ECO:0000259" key="2">
    <source>
        <dbReference type="PROSITE" id="PS50975"/>
    </source>
</evidence>
<dbReference type="PANTHER" id="PTHR21621">
    <property type="entry name" value="RIBOSOMAL PROTEIN S6 MODIFICATION PROTEIN"/>
    <property type="match status" value="1"/>
</dbReference>
<dbReference type="Pfam" id="PF08443">
    <property type="entry name" value="RimK"/>
    <property type="match status" value="1"/>
</dbReference>
<proteinExistence type="predicted"/>
<gene>
    <name evidence="3" type="ORF">SAMN05421740_101758</name>
</gene>
<dbReference type="OrthoDB" id="4789744at2"/>
<dbReference type="GO" id="GO:0018169">
    <property type="term" value="F:ribosomal S6-glutamic acid ligase activity"/>
    <property type="evidence" value="ECO:0007669"/>
    <property type="project" value="TreeGrafter"/>
</dbReference>
<dbReference type="GO" id="GO:0009432">
    <property type="term" value="P:SOS response"/>
    <property type="evidence" value="ECO:0007669"/>
    <property type="project" value="TreeGrafter"/>
</dbReference>
<sequence length="337" mass="37786">MSYLCLYPILHNKNLENMNPLVISHEHPDWFKPLFAELQRRNIPYQTINPTQHHFALEEPSPGFEVFFNRMSPSAYLRDGVQGMFYTLNYLKHLENHGVRVINGYQAFTYETSKALQLVLLQQLGIKYPKSRLVNHSSQVEAAAEGLRFPIVVKANIGGSGAGIEKFDTIEEVRHAVENNLLDFGVDHTALVQEFIPARGGYITRVETLGGKYLYAIRVYITGESFNLCPADICQTTAGQELVRNACALDAPKNGLKVEAFTPSDDVIKTIETIAQRSGIDVGGIEYIIDDRDGEILYYDVNALSNFVADAVNVIGFDPHQKLVDFIERCMEGALVQ</sequence>
<dbReference type="PANTHER" id="PTHR21621:SF0">
    <property type="entry name" value="BETA-CITRYLGLUTAMATE SYNTHASE B-RELATED"/>
    <property type="match status" value="1"/>
</dbReference>
<protein>
    <submittedName>
        <fullName evidence="3">Glutathione synthase/RimK-type ligase, ATP-grasp superfamily</fullName>
    </submittedName>
</protein>
<dbReference type="GO" id="GO:0005737">
    <property type="term" value="C:cytoplasm"/>
    <property type="evidence" value="ECO:0007669"/>
    <property type="project" value="TreeGrafter"/>
</dbReference>
<dbReference type="Proteomes" id="UP000198916">
    <property type="component" value="Unassembled WGS sequence"/>
</dbReference>